<dbReference type="Proteomes" id="UP000252147">
    <property type="component" value="Unassembled WGS sequence"/>
</dbReference>
<sequence>MSDTFNQIKDDLKQAMIAKNVFVRDTLRLVTSEVKRFEVDNRVEVTQEDIVVILKRMAKQRKDSIDQYMAGARADLAEVEQKELDLINQYLPESLSGAALKDAVKIIIEDLGLSEMKDMGQAMKEIKLRHPDAEMSEASSAVKELLS</sequence>
<gene>
    <name evidence="1" type="ORF">DBW97_01055</name>
</gene>
<dbReference type="Gene3D" id="1.10.1510.10">
    <property type="entry name" value="Uncharacterised protein YqeY/AIM41 PF09424, N-terminal domain"/>
    <property type="match status" value="1"/>
</dbReference>
<dbReference type="Gene3D" id="1.10.10.410">
    <property type="match status" value="1"/>
</dbReference>
<dbReference type="AlphaFoldDB" id="A0A368BR47"/>
<evidence type="ECO:0000313" key="1">
    <source>
        <dbReference type="EMBL" id="RCL39347.1"/>
    </source>
</evidence>
<dbReference type="PANTHER" id="PTHR28055:SF1">
    <property type="entry name" value="ALTERED INHERITANCE OF MITOCHONDRIA PROTEIN 41, MITOCHONDRIAL"/>
    <property type="match status" value="1"/>
</dbReference>
<dbReference type="EMBL" id="QOPD01000001">
    <property type="protein sequence ID" value="RCL39347.1"/>
    <property type="molecule type" value="Genomic_DNA"/>
</dbReference>
<dbReference type="InterPro" id="IPR019004">
    <property type="entry name" value="YqeY/Aim41"/>
</dbReference>
<dbReference type="SUPFAM" id="SSF89095">
    <property type="entry name" value="GatB/YqeY motif"/>
    <property type="match status" value="1"/>
</dbReference>
<dbReference type="PANTHER" id="PTHR28055">
    <property type="entry name" value="ALTERED INHERITANCE OF MITOCHONDRIA PROTEIN 41, MITOCHONDRIAL"/>
    <property type="match status" value="1"/>
</dbReference>
<dbReference type="InterPro" id="IPR042184">
    <property type="entry name" value="YqeY/Aim41_N"/>
</dbReference>
<dbReference type="Pfam" id="PF09424">
    <property type="entry name" value="YqeY"/>
    <property type="match status" value="1"/>
</dbReference>
<name>A0A368BR47_9GAMM</name>
<evidence type="ECO:0000313" key="2">
    <source>
        <dbReference type="Proteomes" id="UP000252147"/>
    </source>
</evidence>
<reference evidence="1 2" key="1">
    <citation type="journal article" date="2018" name="Microbiome">
        <title>Fine metagenomic profile of the Mediterranean stratified and mixed water columns revealed by assembly and recruitment.</title>
        <authorList>
            <person name="Haro-Moreno J.M."/>
            <person name="Lopez-Perez M."/>
            <person name="De La Torre J.R."/>
            <person name="Picazo A."/>
            <person name="Camacho A."/>
            <person name="Rodriguez-Valera F."/>
        </authorList>
    </citation>
    <scope>NUCLEOTIDE SEQUENCE [LARGE SCALE GENOMIC DNA]</scope>
    <source>
        <strain evidence="1">MED-G83</strain>
    </source>
</reference>
<protein>
    <submittedName>
        <fullName evidence="1">GatB/YqeY domain-containing protein</fullName>
    </submittedName>
</protein>
<comment type="caution">
    <text evidence="1">The sequence shown here is derived from an EMBL/GenBank/DDBJ whole genome shotgun (WGS) entry which is preliminary data.</text>
</comment>
<proteinExistence type="predicted"/>
<dbReference type="InterPro" id="IPR023168">
    <property type="entry name" value="GatB_Yqey_C_2"/>
</dbReference>
<dbReference type="GO" id="GO:0016884">
    <property type="term" value="F:carbon-nitrogen ligase activity, with glutamine as amido-N-donor"/>
    <property type="evidence" value="ECO:0007669"/>
    <property type="project" value="InterPro"/>
</dbReference>
<dbReference type="InterPro" id="IPR003789">
    <property type="entry name" value="Asn/Gln_tRNA_amidoTrase-B-like"/>
</dbReference>
<organism evidence="1 2">
    <name type="scientific">SAR86 cluster bacterium</name>
    <dbReference type="NCBI Taxonomy" id="2030880"/>
    <lineage>
        <taxon>Bacteria</taxon>
        <taxon>Pseudomonadati</taxon>
        <taxon>Pseudomonadota</taxon>
        <taxon>Gammaproteobacteria</taxon>
        <taxon>SAR86 cluster</taxon>
    </lineage>
</organism>
<accession>A0A368BR47</accession>